<organism evidence="1 2">
    <name type="scientific">Methylobacterium organophilum</name>
    <dbReference type="NCBI Taxonomy" id="410"/>
    <lineage>
        <taxon>Bacteria</taxon>
        <taxon>Pseudomonadati</taxon>
        <taxon>Pseudomonadota</taxon>
        <taxon>Alphaproteobacteria</taxon>
        <taxon>Hyphomicrobiales</taxon>
        <taxon>Methylobacteriaceae</taxon>
        <taxon>Methylobacterium</taxon>
    </lineage>
</organism>
<evidence type="ECO:0000313" key="1">
    <source>
        <dbReference type="EMBL" id="GJE25278.1"/>
    </source>
</evidence>
<proteinExistence type="predicted"/>
<dbReference type="Proteomes" id="UP001055156">
    <property type="component" value="Unassembled WGS sequence"/>
</dbReference>
<reference evidence="1" key="1">
    <citation type="journal article" date="2021" name="Front. Microbiol.">
        <title>Comprehensive Comparative Genomics and Phenotyping of Methylobacterium Species.</title>
        <authorList>
            <person name="Alessa O."/>
            <person name="Ogura Y."/>
            <person name="Fujitani Y."/>
            <person name="Takami H."/>
            <person name="Hayashi T."/>
            <person name="Sahin N."/>
            <person name="Tani A."/>
        </authorList>
    </citation>
    <scope>NUCLEOTIDE SEQUENCE</scope>
    <source>
        <strain evidence="1">NBRC 15689</strain>
    </source>
</reference>
<protein>
    <submittedName>
        <fullName evidence="1">Uncharacterized protein</fullName>
    </submittedName>
</protein>
<accession>A0ABQ4T113</accession>
<evidence type="ECO:0000313" key="2">
    <source>
        <dbReference type="Proteomes" id="UP001055156"/>
    </source>
</evidence>
<comment type="caution">
    <text evidence="1">The sequence shown here is derived from an EMBL/GenBank/DDBJ whole genome shotgun (WGS) entry which is preliminary data.</text>
</comment>
<name>A0ABQ4T113_METOR</name>
<sequence length="93" mass="9585">MRGYALDNSGSLPSMSTPTHLRFLSAADPHPRGFGSDYDPILHGVASGLGALFPPIDNARRCEAHGRPDEAGQGCEGARQALAVSAGTAAIEP</sequence>
<keyword evidence="2" id="KW-1185">Reference proteome</keyword>
<dbReference type="RefSeq" id="WP_238309236.1">
    <property type="nucleotide sequence ID" value="NZ_BPQV01000001.1"/>
</dbReference>
<gene>
    <name evidence="1" type="ORF">LKMONMHP_0113</name>
</gene>
<reference evidence="1" key="2">
    <citation type="submission" date="2021-08" db="EMBL/GenBank/DDBJ databases">
        <authorList>
            <person name="Tani A."/>
            <person name="Ola A."/>
            <person name="Ogura Y."/>
            <person name="Katsura K."/>
            <person name="Hayashi T."/>
        </authorList>
    </citation>
    <scope>NUCLEOTIDE SEQUENCE</scope>
    <source>
        <strain evidence="1">NBRC 15689</strain>
    </source>
</reference>
<dbReference type="EMBL" id="BPQV01000001">
    <property type="protein sequence ID" value="GJE25278.1"/>
    <property type="molecule type" value="Genomic_DNA"/>
</dbReference>